<organism evidence="5 6">
    <name type="scientific">Phaeosphaeria nodorum (strain SN15 / ATCC MYA-4574 / FGSC 10173)</name>
    <name type="common">Glume blotch fungus</name>
    <name type="synonym">Parastagonospora nodorum</name>
    <dbReference type="NCBI Taxonomy" id="321614"/>
    <lineage>
        <taxon>Eukaryota</taxon>
        <taxon>Fungi</taxon>
        <taxon>Dikarya</taxon>
        <taxon>Ascomycota</taxon>
        <taxon>Pezizomycotina</taxon>
        <taxon>Dothideomycetes</taxon>
        <taxon>Pleosporomycetidae</taxon>
        <taxon>Pleosporales</taxon>
        <taxon>Pleosporineae</taxon>
        <taxon>Phaeosphaeriaceae</taxon>
        <taxon>Parastagonospora</taxon>
    </lineage>
</organism>
<dbReference type="OrthoDB" id="3176171at2759"/>
<feature type="binding site" evidence="3">
    <location>
        <begin position="124"/>
        <end position="131"/>
    </location>
    <ligand>
        <name>ATP</name>
        <dbReference type="ChEBI" id="CHEBI:30616"/>
    </ligand>
</feature>
<gene>
    <name evidence="5" type="ORF">JI435_125630</name>
</gene>
<dbReference type="Gene3D" id="3.40.850.10">
    <property type="entry name" value="Kinesin motor domain"/>
    <property type="match status" value="1"/>
</dbReference>
<proteinExistence type="inferred from homology"/>
<dbReference type="SMART" id="SM00129">
    <property type="entry name" value="KISc"/>
    <property type="match status" value="1"/>
</dbReference>
<dbReference type="VEuPathDB" id="FungiDB:JI435_125630"/>
<dbReference type="AlphaFoldDB" id="A0A7U2IBZ5"/>
<feature type="domain" description="Kinesin motor" evidence="4">
    <location>
        <begin position="35"/>
        <end position="365"/>
    </location>
</feature>
<sequence>MENFYLKNISRYRQLIHALDPCPKPRVSEGSPSSTMIVSVRIRPLAEDEVFPSAIFPRSSQKSVVDIHDLYNHPSGIPRLQSTDYQVDRLFDSDSTTEQIYEDLVADLIPFAWNGGIGTLFAYGQTGSGKTFTVSRLEELVVETLTSRTLSGKEDVYVTIIDLAGNAAFDLLNERKPVSLLDDADGVTQLKGAEEHAVLNVEDVRALLERASSFRQTASTLKNPASSRSHFICRIRIRNISSGSDGLLYLIDLAGSEGARDIVAHGADRMRETRQINISLSVLKDCIRGKSQADAAASSGNGNAGQKLPHVPFRQSAITRVLKHVFDPASTRPCKTVVIACVNPSLADVGPSKNTLRFAEMLRVQVPAPDEIDDAPTAMHWTNAQLRSWIKQNCGSPPILDSVVAPRETGAQMFKLSRTEIEYRCQKCPGVRSEQAKAFRSKLWKMYISH</sequence>
<evidence type="ECO:0000313" key="5">
    <source>
        <dbReference type="EMBL" id="QRD07042.1"/>
    </source>
</evidence>
<keyword evidence="3" id="KW-0547">Nucleotide-binding</keyword>
<dbReference type="RefSeq" id="XP_001802784.1">
    <property type="nucleotide sequence ID" value="XM_001802732.1"/>
</dbReference>
<evidence type="ECO:0000256" key="1">
    <source>
        <dbReference type="ARBA" id="ARBA00023054"/>
    </source>
</evidence>
<dbReference type="GO" id="GO:0003777">
    <property type="term" value="F:microtubule motor activity"/>
    <property type="evidence" value="ECO:0007669"/>
    <property type="project" value="InterPro"/>
</dbReference>
<evidence type="ECO:0000259" key="4">
    <source>
        <dbReference type="PROSITE" id="PS50067"/>
    </source>
</evidence>
<dbReference type="GO" id="GO:0007018">
    <property type="term" value="P:microtubule-based movement"/>
    <property type="evidence" value="ECO:0007669"/>
    <property type="project" value="InterPro"/>
</dbReference>
<dbReference type="Proteomes" id="UP000663193">
    <property type="component" value="Chromosome 21"/>
</dbReference>
<dbReference type="InterPro" id="IPR036961">
    <property type="entry name" value="Kinesin_motor_dom_sf"/>
</dbReference>
<accession>A0A7U2IBZ5</accession>
<dbReference type="PANTHER" id="PTHR47968:SF75">
    <property type="entry name" value="CENTROMERE-ASSOCIATED PROTEIN E"/>
    <property type="match status" value="1"/>
</dbReference>
<comment type="similarity">
    <text evidence="3">Belongs to the TRAFAC class myosin-kinesin ATPase superfamily. Kinesin family.</text>
</comment>
<dbReference type="PANTHER" id="PTHR47968">
    <property type="entry name" value="CENTROMERE PROTEIN E"/>
    <property type="match status" value="1"/>
</dbReference>
<evidence type="ECO:0000256" key="3">
    <source>
        <dbReference type="PROSITE-ProRule" id="PRU00283"/>
    </source>
</evidence>
<protein>
    <recommendedName>
        <fullName evidence="4">Kinesin motor domain-containing protein</fullName>
    </recommendedName>
</protein>
<dbReference type="EMBL" id="CP069043">
    <property type="protein sequence ID" value="QRD07042.1"/>
    <property type="molecule type" value="Genomic_DNA"/>
</dbReference>
<dbReference type="InterPro" id="IPR027640">
    <property type="entry name" value="Kinesin-like_fam"/>
</dbReference>
<keyword evidence="2 3" id="KW-0505">Motor protein</keyword>
<reference evidence="6" key="1">
    <citation type="journal article" date="2021" name="BMC Genomics">
        <title>Chromosome-level genome assembly and manually-curated proteome of model necrotroph Parastagonospora nodorum Sn15 reveals a genome-wide trove of candidate effector homologs, and redundancy of virulence-related functions within an accessory chromosome.</title>
        <authorList>
            <person name="Bertazzoni S."/>
            <person name="Jones D.A.B."/>
            <person name="Phan H.T."/>
            <person name="Tan K.-C."/>
            <person name="Hane J.K."/>
        </authorList>
    </citation>
    <scope>NUCLEOTIDE SEQUENCE [LARGE SCALE GENOMIC DNA]</scope>
    <source>
        <strain evidence="6">SN15 / ATCC MYA-4574 / FGSC 10173)</strain>
    </source>
</reference>
<dbReference type="GO" id="GO:0008017">
    <property type="term" value="F:microtubule binding"/>
    <property type="evidence" value="ECO:0007669"/>
    <property type="project" value="InterPro"/>
</dbReference>
<name>A0A7U2IBZ5_PHANO</name>
<evidence type="ECO:0000256" key="2">
    <source>
        <dbReference type="ARBA" id="ARBA00023175"/>
    </source>
</evidence>
<keyword evidence="1" id="KW-0175">Coiled coil</keyword>
<dbReference type="InterPro" id="IPR001752">
    <property type="entry name" value="Kinesin_motor_dom"/>
</dbReference>
<dbReference type="InterPro" id="IPR027417">
    <property type="entry name" value="P-loop_NTPase"/>
</dbReference>
<dbReference type="OMA" id="AFEIYLW"/>
<dbReference type="PRINTS" id="PR00380">
    <property type="entry name" value="KINESINHEAVY"/>
</dbReference>
<dbReference type="Pfam" id="PF00225">
    <property type="entry name" value="Kinesin"/>
    <property type="match status" value="1"/>
</dbReference>
<evidence type="ECO:0000313" key="6">
    <source>
        <dbReference type="Proteomes" id="UP000663193"/>
    </source>
</evidence>
<keyword evidence="6" id="KW-1185">Reference proteome</keyword>
<dbReference type="KEGG" id="pno:SNOG_12563"/>
<keyword evidence="3" id="KW-0067">ATP-binding</keyword>
<dbReference type="GO" id="GO:0005524">
    <property type="term" value="F:ATP binding"/>
    <property type="evidence" value="ECO:0007669"/>
    <property type="project" value="UniProtKB-UniRule"/>
</dbReference>
<dbReference type="SUPFAM" id="SSF52540">
    <property type="entry name" value="P-loop containing nucleoside triphosphate hydrolases"/>
    <property type="match status" value="1"/>
</dbReference>
<dbReference type="PROSITE" id="PS50067">
    <property type="entry name" value="KINESIN_MOTOR_2"/>
    <property type="match status" value="1"/>
</dbReference>